<dbReference type="OrthoDB" id="9799970at2"/>
<evidence type="ECO:0000313" key="3">
    <source>
        <dbReference type="Proteomes" id="UP000032803"/>
    </source>
</evidence>
<dbReference type="PATRIC" id="fig|449.7.peg.98"/>
<evidence type="ECO:0000313" key="2">
    <source>
        <dbReference type="EMBL" id="CEK11377.1"/>
    </source>
</evidence>
<name>A0A0A8UW99_LEGHA</name>
<dbReference type="AlphaFoldDB" id="A0A0A8UW99"/>
<protein>
    <submittedName>
        <fullName evidence="2">Uncharacterized protein</fullName>
    </submittedName>
</protein>
<evidence type="ECO:0000256" key="1">
    <source>
        <dbReference type="SAM" id="SignalP"/>
    </source>
</evidence>
<dbReference type="HOGENOM" id="CLU_2206721_0_0_6"/>
<proteinExistence type="predicted"/>
<gene>
    <name evidence="2" type="ORF">LHA_2360</name>
</gene>
<dbReference type="Proteomes" id="UP000032803">
    <property type="component" value="Chromosome I"/>
</dbReference>
<feature type="signal peptide" evidence="1">
    <location>
        <begin position="1"/>
        <end position="19"/>
    </location>
</feature>
<reference evidence="3" key="1">
    <citation type="submission" date="2014-09" db="EMBL/GenBank/DDBJ databases">
        <authorList>
            <person name="Gomez-Valero L."/>
        </authorList>
    </citation>
    <scope>NUCLEOTIDE SEQUENCE [LARGE SCALE GENOMIC DNA]</scope>
    <source>
        <strain evidence="3">ATCC35250</strain>
    </source>
</reference>
<organism evidence="2 3">
    <name type="scientific">Legionella hackeliae</name>
    <dbReference type="NCBI Taxonomy" id="449"/>
    <lineage>
        <taxon>Bacteria</taxon>
        <taxon>Pseudomonadati</taxon>
        <taxon>Pseudomonadota</taxon>
        <taxon>Gammaproteobacteria</taxon>
        <taxon>Legionellales</taxon>
        <taxon>Legionellaceae</taxon>
        <taxon>Legionella</taxon>
    </lineage>
</organism>
<keyword evidence="3" id="KW-1185">Reference proteome</keyword>
<accession>A0A0A8UW99</accession>
<feature type="chain" id="PRO_5009754373" evidence="1">
    <location>
        <begin position="20"/>
        <end position="107"/>
    </location>
</feature>
<dbReference type="STRING" id="449.LHA_2360"/>
<dbReference type="KEGG" id="lha:LHA_2360"/>
<keyword evidence="1" id="KW-0732">Signal</keyword>
<dbReference type="RefSeq" id="WP_052673697.1">
    <property type="nucleotide sequence ID" value="NZ_LN681225.1"/>
</dbReference>
<sequence>MLKMLYWSLLISLPTVCMSAETPRVQGAHEAIFKSKISSIPTDVQQQMKRYTWHKGCPVSLNDLRYVSLTHWGFDKKPHQGVLIVDKALAKEVTQIFKLPLQTSFSN</sequence>
<dbReference type="EMBL" id="LN681225">
    <property type="protein sequence ID" value="CEK11377.1"/>
    <property type="molecule type" value="Genomic_DNA"/>
</dbReference>